<comment type="subcellular location">
    <subcellularLocation>
        <location evidence="1 5 6">Nucleus</location>
    </subcellularLocation>
</comment>
<evidence type="ECO:0000256" key="4">
    <source>
        <dbReference type="ARBA" id="ARBA00023242"/>
    </source>
</evidence>
<evidence type="ECO:0000256" key="5">
    <source>
        <dbReference type="PROSITE-ProRule" id="PRU00108"/>
    </source>
</evidence>
<dbReference type="GO" id="GO:0000977">
    <property type="term" value="F:RNA polymerase II transcription regulatory region sequence-specific DNA binding"/>
    <property type="evidence" value="ECO:0000318"/>
    <property type="project" value="GO_Central"/>
</dbReference>
<dbReference type="SMART" id="SM00389">
    <property type="entry name" value="HOX"/>
    <property type="match status" value="1"/>
</dbReference>
<keyword evidence="2 5" id="KW-0238">DNA-binding</keyword>
<dbReference type="KEGG" id="bfo:118428298"/>
<evidence type="ECO:0000313" key="9">
    <source>
        <dbReference type="EMBL" id="EEN59317.1"/>
    </source>
</evidence>
<keyword evidence="4 5" id="KW-0539">Nucleus</keyword>
<dbReference type="Gene3D" id="1.10.10.60">
    <property type="entry name" value="Homeodomain-like"/>
    <property type="match status" value="1"/>
</dbReference>
<dbReference type="eggNOG" id="KOG0490">
    <property type="taxonomic scope" value="Eukaryota"/>
</dbReference>
<dbReference type="GO" id="GO:0048666">
    <property type="term" value="P:neuron development"/>
    <property type="evidence" value="ECO:0000318"/>
    <property type="project" value="GO_Central"/>
</dbReference>
<feature type="DNA-binding region" description="Homeobox" evidence="5">
    <location>
        <begin position="97"/>
        <end position="156"/>
    </location>
</feature>
<dbReference type="Pfam" id="PF00046">
    <property type="entry name" value="Homeodomain"/>
    <property type="match status" value="1"/>
</dbReference>
<evidence type="ECO:0000256" key="2">
    <source>
        <dbReference type="ARBA" id="ARBA00023125"/>
    </source>
</evidence>
<dbReference type="InterPro" id="IPR001356">
    <property type="entry name" value="HD"/>
</dbReference>
<dbReference type="InParanoid" id="C3YJL0"/>
<dbReference type="EMBL" id="GG666520">
    <property type="protein sequence ID" value="EEN59317.1"/>
    <property type="molecule type" value="Genomic_DNA"/>
</dbReference>
<evidence type="ECO:0000259" key="8">
    <source>
        <dbReference type="PROSITE" id="PS50071"/>
    </source>
</evidence>
<reference evidence="10" key="2">
    <citation type="journal article" date="2020" name="Nat. Ecol. Evol.">
        <title>Deeply conserved synteny resolves early events in vertebrate evolution.</title>
        <authorList>
            <person name="Simakov O."/>
            <person name="Marletaz F."/>
            <person name="Yue J.X."/>
            <person name="O'Connell B."/>
            <person name="Jenkins J."/>
            <person name="Brandt A."/>
            <person name="Calef R."/>
            <person name="Tung C.H."/>
            <person name="Huang T.K."/>
            <person name="Schmutz J."/>
            <person name="Satoh N."/>
            <person name="Yu J.K."/>
            <person name="Putnam N.H."/>
            <person name="Green R.E."/>
            <person name="Rokhsar D.S."/>
        </authorList>
    </citation>
    <scope>NUCLEOTIDE SEQUENCE [LARGE SCALE GENOMIC DNA]</scope>
    <source>
        <strain evidence="10">S238N-H82</strain>
    </source>
</reference>
<dbReference type="RefSeq" id="XP_035694217.1">
    <property type="nucleotide sequence ID" value="XM_035838324.1"/>
</dbReference>
<dbReference type="InterPro" id="IPR009057">
    <property type="entry name" value="Homeodomain-like_sf"/>
</dbReference>
<protein>
    <submittedName>
        <fullName evidence="11">Aristaless-related homeobox protein-like</fullName>
    </submittedName>
    <submittedName>
        <fullName evidence="9">Homeobox protein-like protein</fullName>
    </submittedName>
</protein>
<evidence type="ECO:0000256" key="7">
    <source>
        <dbReference type="SAM" id="MobiDB-lite"/>
    </source>
</evidence>
<evidence type="ECO:0000313" key="11">
    <source>
        <dbReference type="RefSeq" id="XP_035694217.1"/>
    </source>
</evidence>
<evidence type="ECO:0000256" key="6">
    <source>
        <dbReference type="RuleBase" id="RU000682"/>
    </source>
</evidence>
<dbReference type="InterPro" id="IPR017970">
    <property type="entry name" value="Homeobox_CS"/>
</dbReference>
<dbReference type="AlphaFoldDB" id="C3YJL0"/>
<feature type="region of interest" description="Disordered" evidence="7">
    <location>
        <begin position="49"/>
        <end position="99"/>
    </location>
</feature>
<name>C3YJL0_BRAFL</name>
<dbReference type="InterPro" id="IPR050649">
    <property type="entry name" value="Paired_Homeobox_TFs"/>
</dbReference>
<evidence type="ECO:0000256" key="3">
    <source>
        <dbReference type="ARBA" id="ARBA00023155"/>
    </source>
</evidence>
<gene>
    <name evidence="11" type="primary">LOC118428298</name>
    <name evidence="9" type="ORF">BRAFLDRAFT_290525</name>
</gene>
<dbReference type="PANTHER" id="PTHR24329:SF543">
    <property type="entry name" value="FI01017P-RELATED"/>
    <property type="match status" value="1"/>
</dbReference>
<organism>
    <name type="scientific">Branchiostoma floridae</name>
    <name type="common">Florida lancelet</name>
    <name type="synonym">Amphioxus</name>
    <dbReference type="NCBI Taxonomy" id="7739"/>
    <lineage>
        <taxon>Eukaryota</taxon>
        <taxon>Metazoa</taxon>
        <taxon>Chordata</taxon>
        <taxon>Cephalochordata</taxon>
        <taxon>Leptocardii</taxon>
        <taxon>Amphioxiformes</taxon>
        <taxon>Branchiostomatidae</taxon>
        <taxon>Branchiostoma</taxon>
    </lineage>
</organism>
<sequence length="318" mass="35591">MTSHQAAPRRLTGFTVRDILGWDDDVIETTPPQVEDREQEVVLVEDTVSNNKNVVHDTNARATTVTSKVEHNNKSRSPATEDEDPEDKEEKGGKKKKTRYRTTFSTYQLEELEKAFERAPYPDVFAREELAMRLNLSEARVQVWFQNRRAKWRKRETPRRSADQLNRLYCSLAAGSSSCSARRLLRGSVPETNNVTSGWTTASHHPFLLPASLMTSHLTFVQSSQTSLPGASVTSHVRQEGVTSQMGLLPTSLHGDSQSQGPGVPREPPASLQKHTGKRQGSVEKSFSAGVLGEYRRLASLGTLRMRARQFEEKLSST</sequence>
<keyword evidence="10" id="KW-1185">Reference proteome</keyword>
<evidence type="ECO:0000256" key="1">
    <source>
        <dbReference type="ARBA" id="ARBA00004123"/>
    </source>
</evidence>
<feature type="domain" description="Homeobox" evidence="8">
    <location>
        <begin position="95"/>
        <end position="155"/>
    </location>
</feature>
<reference evidence="9" key="1">
    <citation type="journal article" date="2008" name="Nature">
        <title>The amphioxus genome and the evolution of the chordate karyotype.</title>
        <authorList>
            <consortium name="US DOE Joint Genome Institute (JGI-PGF)"/>
            <person name="Putnam N.H."/>
            <person name="Butts T."/>
            <person name="Ferrier D.E.K."/>
            <person name="Furlong R.F."/>
            <person name="Hellsten U."/>
            <person name="Kawashima T."/>
            <person name="Robinson-Rechavi M."/>
            <person name="Shoguchi E."/>
            <person name="Terry A."/>
            <person name="Yu J.-K."/>
            <person name="Benito-Gutierrez E.L."/>
            <person name="Dubchak I."/>
            <person name="Garcia-Fernandez J."/>
            <person name="Gibson-Brown J.J."/>
            <person name="Grigoriev I.V."/>
            <person name="Horton A.C."/>
            <person name="de Jong P.J."/>
            <person name="Jurka J."/>
            <person name="Kapitonov V.V."/>
            <person name="Kohara Y."/>
            <person name="Kuroki Y."/>
            <person name="Lindquist E."/>
            <person name="Lucas S."/>
            <person name="Osoegawa K."/>
            <person name="Pennacchio L.A."/>
            <person name="Salamov A.A."/>
            <person name="Satou Y."/>
            <person name="Sauka-Spengler T."/>
            <person name="Schmutz J."/>
            <person name="Shin-I T."/>
            <person name="Toyoda A."/>
            <person name="Bronner-Fraser M."/>
            <person name="Fujiyama A."/>
            <person name="Holland L.Z."/>
            <person name="Holland P.W.H."/>
            <person name="Satoh N."/>
            <person name="Rokhsar D.S."/>
        </authorList>
    </citation>
    <scope>NUCLEOTIDE SEQUENCE [LARGE SCALE GENOMIC DNA]</scope>
    <source>
        <strain evidence="9">S238N-H82</strain>
        <tissue evidence="9">Testes</tissue>
    </source>
</reference>
<dbReference type="PROSITE" id="PS50071">
    <property type="entry name" value="HOMEOBOX_2"/>
    <property type="match status" value="1"/>
</dbReference>
<dbReference type="Proteomes" id="UP000001554">
    <property type="component" value="Chromosome 12"/>
</dbReference>
<evidence type="ECO:0000313" key="10">
    <source>
        <dbReference type="Proteomes" id="UP000001554"/>
    </source>
</evidence>
<dbReference type="GeneID" id="118428298"/>
<dbReference type="OMA" id="GWTTASH"/>
<dbReference type="PANTHER" id="PTHR24329">
    <property type="entry name" value="HOMEOBOX PROTEIN ARISTALESS"/>
    <property type="match status" value="1"/>
</dbReference>
<proteinExistence type="predicted"/>
<dbReference type="PROSITE" id="PS00027">
    <property type="entry name" value="HOMEOBOX_1"/>
    <property type="match status" value="1"/>
</dbReference>
<dbReference type="FunFam" id="1.10.10.60:FF:000679">
    <property type="entry name" value="Homeobox protein aristaless"/>
    <property type="match status" value="1"/>
</dbReference>
<dbReference type="GO" id="GO:0005634">
    <property type="term" value="C:nucleus"/>
    <property type="evidence" value="ECO:0000318"/>
    <property type="project" value="GO_Central"/>
</dbReference>
<dbReference type="GO" id="GO:0000981">
    <property type="term" value="F:DNA-binding transcription factor activity, RNA polymerase II-specific"/>
    <property type="evidence" value="ECO:0000318"/>
    <property type="project" value="GO_Central"/>
</dbReference>
<dbReference type="SUPFAM" id="SSF46689">
    <property type="entry name" value="Homeodomain-like"/>
    <property type="match status" value="1"/>
</dbReference>
<accession>C3YJL0</accession>
<dbReference type="OrthoDB" id="6159439at2759"/>
<feature type="region of interest" description="Disordered" evidence="7">
    <location>
        <begin position="247"/>
        <end position="286"/>
    </location>
</feature>
<dbReference type="GO" id="GO:0006357">
    <property type="term" value="P:regulation of transcription by RNA polymerase II"/>
    <property type="evidence" value="ECO:0000318"/>
    <property type="project" value="GO_Central"/>
</dbReference>
<reference evidence="11" key="3">
    <citation type="submission" date="2025-04" db="UniProtKB">
        <authorList>
            <consortium name="RefSeq"/>
        </authorList>
    </citation>
    <scope>IDENTIFICATION</scope>
    <source>
        <strain evidence="11">S238N-H82</strain>
        <tissue evidence="11">Testes</tissue>
    </source>
</reference>
<keyword evidence="3 5" id="KW-0371">Homeobox</keyword>
<dbReference type="CDD" id="cd00086">
    <property type="entry name" value="homeodomain"/>
    <property type="match status" value="1"/>
</dbReference>